<dbReference type="InterPro" id="IPR025699">
    <property type="entry name" value="ABC2_memb-like"/>
</dbReference>
<name>A0A9D1Z6I7_9FIRM</name>
<evidence type="ECO:0000313" key="2">
    <source>
        <dbReference type="EMBL" id="HIY77765.1"/>
    </source>
</evidence>
<feature type="transmembrane region" description="Helical" evidence="1">
    <location>
        <begin position="16"/>
        <end position="32"/>
    </location>
</feature>
<accession>A0A9D1Z6I7</accession>
<protein>
    <submittedName>
        <fullName evidence="2">ABC-2 transporter permease</fullName>
    </submittedName>
</protein>
<feature type="transmembrane region" description="Helical" evidence="1">
    <location>
        <begin position="142"/>
        <end position="166"/>
    </location>
</feature>
<organism evidence="2 3">
    <name type="scientific">Candidatus Borkfalkia excrementavium</name>
    <dbReference type="NCBI Taxonomy" id="2838505"/>
    <lineage>
        <taxon>Bacteria</taxon>
        <taxon>Bacillati</taxon>
        <taxon>Bacillota</taxon>
        <taxon>Clostridia</taxon>
        <taxon>Christensenellales</taxon>
        <taxon>Christensenellaceae</taxon>
        <taxon>Candidatus Borkfalkia</taxon>
    </lineage>
</organism>
<feature type="transmembrane region" description="Helical" evidence="1">
    <location>
        <begin position="38"/>
        <end position="57"/>
    </location>
</feature>
<feature type="transmembrane region" description="Helical" evidence="1">
    <location>
        <begin position="172"/>
        <end position="196"/>
    </location>
</feature>
<proteinExistence type="predicted"/>
<sequence length="201" mass="22015">MIGTILKDLKNLKGQIAYYVLLFAVFFVVSALSRNIYYSAGLSIFFGVLVPVTALSYDEKDNWDKFALASGISRRELALSRYVLGLAAFLPAWGLSFVFMAMPALRSFENLYVIITYGGLGLITMDCVLPVVYKIGVDKSRLFYIFLILIVMLLSVGAATLVELIGGDPVAVIAYLLVGLGIVGLFVSLGISVSVYRHKDF</sequence>
<dbReference type="Pfam" id="PF13346">
    <property type="entry name" value="ABC2_membrane_5"/>
    <property type="match status" value="1"/>
</dbReference>
<dbReference type="AlphaFoldDB" id="A0A9D1Z6I7"/>
<gene>
    <name evidence="2" type="ORF">H9728_01855</name>
</gene>
<feature type="transmembrane region" description="Helical" evidence="1">
    <location>
        <begin position="82"/>
        <end position="105"/>
    </location>
</feature>
<keyword evidence="1" id="KW-0472">Membrane</keyword>
<keyword evidence="1" id="KW-1133">Transmembrane helix</keyword>
<reference evidence="2" key="1">
    <citation type="journal article" date="2021" name="PeerJ">
        <title>Extensive microbial diversity within the chicken gut microbiome revealed by metagenomics and culture.</title>
        <authorList>
            <person name="Gilroy R."/>
            <person name="Ravi A."/>
            <person name="Getino M."/>
            <person name="Pursley I."/>
            <person name="Horton D.L."/>
            <person name="Alikhan N.F."/>
            <person name="Baker D."/>
            <person name="Gharbi K."/>
            <person name="Hall N."/>
            <person name="Watson M."/>
            <person name="Adriaenssens E.M."/>
            <person name="Foster-Nyarko E."/>
            <person name="Jarju S."/>
            <person name="Secka A."/>
            <person name="Antonio M."/>
            <person name="Oren A."/>
            <person name="Chaudhuri R.R."/>
            <person name="La Ragione R."/>
            <person name="Hildebrand F."/>
            <person name="Pallen M.J."/>
        </authorList>
    </citation>
    <scope>NUCLEOTIDE SEQUENCE</scope>
    <source>
        <strain evidence="2">CHK199-9574</strain>
    </source>
</reference>
<dbReference type="Proteomes" id="UP000824135">
    <property type="component" value="Unassembled WGS sequence"/>
</dbReference>
<dbReference type="EMBL" id="DXCO01000014">
    <property type="protein sequence ID" value="HIY77765.1"/>
    <property type="molecule type" value="Genomic_DNA"/>
</dbReference>
<evidence type="ECO:0000313" key="3">
    <source>
        <dbReference type="Proteomes" id="UP000824135"/>
    </source>
</evidence>
<comment type="caution">
    <text evidence="2">The sequence shown here is derived from an EMBL/GenBank/DDBJ whole genome shotgun (WGS) entry which is preliminary data.</text>
</comment>
<keyword evidence="1" id="KW-0812">Transmembrane</keyword>
<feature type="transmembrane region" description="Helical" evidence="1">
    <location>
        <begin position="111"/>
        <end position="133"/>
    </location>
</feature>
<evidence type="ECO:0000256" key="1">
    <source>
        <dbReference type="SAM" id="Phobius"/>
    </source>
</evidence>
<reference evidence="2" key="2">
    <citation type="submission" date="2021-04" db="EMBL/GenBank/DDBJ databases">
        <authorList>
            <person name="Gilroy R."/>
        </authorList>
    </citation>
    <scope>NUCLEOTIDE SEQUENCE</scope>
    <source>
        <strain evidence="2">CHK199-9574</strain>
    </source>
</reference>